<reference evidence="8 9" key="1">
    <citation type="submission" date="2017-10" db="EMBL/GenBank/DDBJ databases">
        <title>The draft genome sequence of Lewinella marina KCTC 32374.</title>
        <authorList>
            <person name="Wang K."/>
        </authorList>
    </citation>
    <scope>NUCLEOTIDE SEQUENCE [LARGE SCALE GENOMIC DNA]</scope>
    <source>
        <strain evidence="8 9">MKG-38</strain>
    </source>
</reference>
<evidence type="ECO:0000256" key="2">
    <source>
        <dbReference type="ARBA" id="ARBA00013090"/>
    </source>
</evidence>
<dbReference type="PANTHER" id="PTHR21198:SF2">
    <property type="entry name" value="GLUTAMATE RACEMASE"/>
    <property type="match status" value="1"/>
</dbReference>
<evidence type="ECO:0000313" key="9">
    <source>
        <dbReference type="Proteomes" id="UP000226437"/>
    </source>
</evidence>
<dbReference type="OrthoDB" id="9801055at2"/>
<evidence type="ECO:0000256" key="1">
    <source>
        <dbReference type="ARBA" id="ARBA00001602"/>
    </source>
</evidence>
<name>A0A2G0CGJ2_9BACT</name>
<dbReference type="SUPFAM" id="SSF53681">
    <property type="entry name" value="Aspartate/glutamate racemase"/>
    <property type="match status" value="2"/>
</dbReference>
<dbReference type="PROSITE" id="PS00923">
    <property type="entry name" value="ASP_GLU_RACEMASE_1"/>
    <property type="match status" value="1"/>
</dbReference>
<gene>
    <name evidence="7 8" type="primary">murI</name>
    <name evidence="8" type="ORF">CGL56_06425</name>
</gene>
<dbReference type="GO" id="GO:0071555">
    <property type="term" value="P:cell wall organization"/>
    <property type="evidence" value="ECO:0007669"/>
    <property type="project" value="UniProtKB-KW"/>
</dbReference>
<dbReference type="PANTHER" id="PTHR21198">
    <property type="entry name" value="GLUTAMATE RACEMASE"/>
    <property type="match status" value="1"/>
</dbReference>
<protein>
    <recommendedName>
        <fullName evidence="2 7">Glutamate racemase</fullName>
        <ecNumber evidence="2 7">5.1.1.3</ecNumber>
    </recommendedName>
</protein>
<dbReference type="PROSITE" id="PS00924">
    <property type="entry name" value="ASP_GLU_RACEMASE_2"/>
    <property type="match status" value="1"/>
</dbReference>
<keyword evidence="6 7" id="KW-0961">Cell wall biogenesis/degradation</keyword>
<sequence length="271" mass="28824">MFLPRHHGSIGVFDSGIGGLSVANAICGLLPRESLLYVSDNRHAPYGARTDAEVFDFSRRITDFLLGAGVKLVVVACNTATSIAIDGLREAYPGVPFVGLEPAVKPAAGGQRIGVMATAVTLRSPRYQSLKERYLAGRPVWESPCRGLVERIERHGAGSAEVRAFLEELFAEPAAGELDTVVLGCTHYPLVIADIRAALPPGVNVIDPSGAAARQVQRLLEMPGFVAAESPAPARHDFYGTGGSAPLQRTLHALPALNAGRRWVVPYLSLP</sequence>
<comment type="caution">
    <text evidence="8">The sequence shown here is derived from an EMBL/GenBank/DDBJ whole genome shotgun (WGS) entry which is preliminary data.</text>
</comment>
<comment type="similarity">
    <text evidence="7">Belongs to the aspartate/glutamate racemases family.</text>
</comment>
<dbReference type="InterPro" id="IPR015942">
    <property type="entry name" value="Asp/Glu/hydantoin_racemase"/>
</dbReference>
<feature type="binding site" evidence="7">
    <location>
        <begin position="186"/>
        <end position="187"/>
    </location>
    <ligand>
        <name>substrate</name>
    </ligand>
</feature>
<dbReference type="EC" id="5.1.1.3" evidence="2 7"/>
<feature type="active site" description="Proton donor/acceptor" evidence="7">
    <location>
        <position position="185"/>
    </location>
</feature>
<keyword evidence="3 7" id="KW-0133">Cell shape</keyword>
<dbReference type="GO" id="GO:0008881">
    <property type="term" value="F:glutamate racemase activity"/>
    <property type="evidence" value="ECO:0007669"/>
    <property type="project" value="UniProtKB-UniRule"/>
</dbReference>
<organism evidence="8 9">
    <name type="scientific">Neolewinella marina</name>
    <dbReference type="NCBI Taxonomy" id="438751"/>
    <lineage>
        <taxon>Bacteria</taxon>
        <taxon>Pseudomonadati</taxon>
        <taxon>Bacteroidota</taxon>
        <taxon>Saprospiria</taxon>
        <taxon>Saprospirales</taxon>
        <taxon>Lewinellaceae</taxon>
        <taxon>Neolewinella</taxon>
    </lineage>
</organism>
<comment type="function">
    <text evidence="7">Provides the (R)-glutamate required for cell wall biosynthesis.</text>
</comment>
<feature type="binding site" evidence="7">
    <location>
        <begin position="14"/>
        <end position="15"/>
    </location>
    <ligand>
        <name>substrate</name>
    </ligand>
</feature>
<dbReference type="GO" id="GO:0009252">
    <property type="term" value="P:peptidoglycan biosynthetic process"/>
    <property type="evidence" value="ECO:0007669"/>
    <property type="project" value="UniProtKB-UniRule"/>
</dbReference>
<evidence type="ECO:0000256" key="5">
    <source>
        <dbReference type="ARBA" id="ARBA00023235"/>
    </source>
</evidence>
<feature type="binding site" evidence="7">
    <location>
        <begin position="46"/>
        <end position="47"/>
    </location>
    <ligand>
        <name>substrate</name>
    </ligand>
</feature>
<dbReference type="EMBL" id="PDLO01000002">
    <property type="protein sequence ID" value="PHK99093.1"/>
    <property type="molecule type" value="Genomic_DNA"/>
</dbReference>
<dbReference type="AlphaFoldDB" id="A0A2G0CGJ2"/>
<dbReference type="InterPro" id="IPR004391">
    <property type="entry name" value="Glu_race"/>
</dbReference>
<dbReference type="InterPro" id="IPR001920">
    <property type="entry name" value="Asp/Glu_race"/>
</dbReference>
<feature type="binding site" evidence="7">
    <location>
        <begin position="78"/>
        <end position="79"/>
    </location>
    <ligand>
        <name>substrate</name>
    </ligand>
</feature>
<evidence type="ECO:0000313" key="8">
    <source>
        <dbReference type="EMBL" id="PHK99093.1"/>
    </source>
</evidence>
<keyword evidence="9" id="KW-1185">Reference proteome</keyword>
<accession>A0A2G0CGJ2</accession>
<comment type="catalytic activity">
    <reaction evidence="1 7">
        <text>L-glutamate = D-glutamate</text>
        <dbReference type="Rhea" id="RHEA:12813"/>
        <dbReference type="ChEBI" id="CHEBI:29985"/>
        <dbReference type="ChEBI" id="CHEBI:29986"/>
        <dbReference type="EC" id="5.1.1.3"/>
    </reaction>
</comment>
<dbReference type="NCBIfam" id="TIGR00067">
    <property type="entry name" value="glut_race"/>
    <property type="match status" value="1"/>
</dbReference>
<dbReference type="UniPathway" id="UPA00219"/>
<evidence type="ECO:0000256" key="7">
    <source>
        <dbReference type="HAMAP-Rule" id="MF_00258"/>
    </source>
</evidence>
<evidence type="ECO:0000256" key="4">
    <source>
        <dbReference type="ARBA" id="ARBA00022984"/>
    </source>
</evidence>
<dbReference type="Gene3D" id="3.40.50.1860">
    <property type="match status" value="2"/>
</dbReference>
<dbReference type="GO" id="GO:0008360">
    <property type="term" value="P:regulation of cell shape"/>
    <property type="evidence" value="ECO:0007669"/>
    <property type="project" value="UniProtKB-KW"/>
</dbReference>
<dbReference type="Proteomes" id="UP000226437">
    <property type="component" value="Unassembled WGS sequence"/>
</dbReference>
<keyword evidence="4 7" id="KW-0573">Peptidoglycan synthesis</keyword>
<comment type="pathway">
    <text evidence="7">Cell wall biogenesis; peptidoglycan biosynthesis.</text>
</comment>
<dbReference type="InterPro" id="IPR018187">
    <property type="entry name" value="Asp/Glu_racemase_AS_1"/>
</dbReference>
<dbReference type="Pfam" id="PF01177">
    <property type="entry name" value="Asp_Glu_race"/>
    <property type="match status" value="1"/>
</dbReference>
<dbReference type="InterPro" id="IPR033134">
    <property type="entry name" value="Asp/Glu_racemase_AS_2"/>
</dbReference>
<proteinExistence type="inferred from homology"/>
<evidence type="ECO:0000256" key="3">
    <source>
        <dbReference type="ARBA" id="ARBA00022960"/>
    </source>
</evidence>
<dbReference type="RefSeq" id="WP_099105710.1">
    <property type="nucleotide sequence ID" value="NZ_JAATJF010000002.1"/>
</dbReference>
<feature type="active site" description="Proton donor/acceptor" evidence="7">
    <location>
        <position position="77"/>
    </location>
</feature>
<evidence type="ECO:0000256" key="6">
    <source>
        <dbReference type="ARBA" id="ARBA00023316"/>
    </source>
</evidence>
<keyword evidence="5 7" id="KW-0413">Isomerase</keyword>
<dbReference type="HAMAP" id="MF_00258">
    <property type="entry name" value="Glu_racemase"/>
    <property type="match status" value="1"/>
</dbReference>